<name>A0A401IPI3_9VIRU</name>
<proteinExistence type="predicted"/>
<comment type="caution">
    <text evidence="1">The sequence shown here is derived from an EMBL/GenBank/DDBJ whole genome shotgun (WGS) entry which is preliminary data.</text>
</comment>
<protein>
    <submittedName>
        <fullName evidence="1">Wsv310-like protein</fullName>
    </submittedName>
</protein>
<accession>A0A401IPI3</accession>
<dbReference type="EMBL" id="BFCF01000001">
    <property type="protein sequence ID" value="GBG35523.1"/>
    <property type="molecule type" value="Genomic_DNA"/>
</dbReference>
<evidence type="ECO:0000313" key="1">
    <source>
        <dbReference type="EMBL" id="GBG35523.1"/>
    </source>
</evidence>
<organism evidence="1">
    <name type="scientific">Penaeus monodon endogenous nimavirus</name>
    <dbReference type="NCBI Taxonomy" id="2133795"/>
    <lineage>
        <taxon>Viruses</taxon>
        <taxon>Viruses incertae sedis</taxon>
        <taxon>Naldaviricetes</taxon>
        <taxon>Nimaviridae</taxon>
    </lineage>
</organism>
<reference evidence="1" key="1">
    <citation type="journal article" date="2018" name="J. Virol.">
        <title>Crustacean Genome Exploration Reveals the Evolutionary Origin of White Spot Syndrome Virus.</title>
        <authorList>
            <person name="Kawato S."/>
            <person name="Shitara A."/>
            <person name="Wang Y."/>
            <person name="Nozaki R."/>
            <person name="Kondo H."/>
            <person name="Hirono I."/>
        </authorList>
    </citation>
    <scope>NUCLEOTIDE SEQUENCE</scope>
</reference>
<sequence>MENRLIMDNKNGNVCKRTASTASEPSSRKRVKKSFDQLNNPCEVNDSRIPEYVSNELKDHVPDIMGDLGVSPVLARVVQSYIPLADIEQAVVHLITKVLLPPLRYVVTKRFPNTARSYYERYAELFENDEEGNDCSSISDINESDDDNISRRELMLECNMSDNNESSADFVVALDMIRSDLIENIVRKMKDPSLMKINLPKNKVLILCMRIYALVIGCIKPALSTFLVEDEDFITKSFNVKVGSKVI</sequence>